<comment type="cofactor">
    <cofactor evidence="11">
        <name>NAD(+)</name>
        <dbReference type="ChEBI" id="CHEBI:57540"/>
    </cofactor>
    <text evidence="11">Binds 1 NAD(+) per subunit.</text>
</comment>
<keyword evidence="9" id="KW-0408">Iron</keyword>
<dbReference type="PANTHER" id="PTHR32092:SF5">
    <property type="entry name" value="6-PHOSPHO-BETA-GLUCOSIDASE"/>
    <property type="match status" value="1"/>
</dbReference>
<protein>
    <submittedName>
        <fullName evidence="13">6-phospho-beta-glucosidase</fullName>
    </submittedName>
</protein>
<evidence type="ECO:0000256" key="7">
    <source>
        <dbReference type="PIRSR" id="PIRSR601088-1"/>
    </source>
</evidence>
<dbReference type="SUPFAM" id="SSF56327">
    <property type="entry name" value="LDH C-terminal domain-like"/>
    <property type="match status" value="1"/>
</dbReference>
<keyword evidence="4 11" id="KW-0520">NAD</keyword>
<keyword evidence="2 9" id="KW-0479">Metal-binding</keyword>
<dbReference type="GO" id="GO:0046872">
    <property type="term" value="F:metal ion binding"/>
    <property type="evidence" value="ECO:0007669"/>
    <property type="project" value="UniProtKB-KW"/>
</dbReference>
<gene>
    <name evidence="13" type="ORF">KDI_39530</name>
</gene>
<keyword evidence="14" id="KW-1185">Reference proteome</keyword>
<proteinExistence type="inferred from homology"/>
<sequence>MQLSKIESTNTHHPKHNAKIAIIGGGSLYCASFMQSILHQPEALNGCTIVLMDKNEERLNITYMISKKLFQHAGLNLTIERTTNQEEAIEDANFVLTTFRTGGLQARVFDEKIPISHGLIGQDTIGPGGFFYALRTAPVVAGIAAEMEKIAPKAFLLNYTSPSNIIAETIAHSSGIRVIGLEDHPFLETERLAKLMGIAPLLPKRLHPRRVGISHGNWTTELWREGENILPRIIQWCEDFVQHNPNMTEDNYQEILLATLTMQYKTIPSYYMHYYYFPEIVQKYQRKRATTPSEDKQQQRSQLLASYKQEASKDLPDLSQLPGDPGLGNFALSVISSILDDTGEEWVLSVTNNGALNFLADDRVVELPCRVDARGATPLTQQDGGLSIDQRGLIAALAEYEGATARVALWGNRRDAIKALAANPLVWSFGKAEQVYDDLAQAHKAYLPERLLK</sequence>
<evidence type="ECO:0000256" key="11">
    <source>
        <dbReference type="RuleBase" id="RU361152"/>
    </source>
</evidence>
<keyword evidence="9" id="KW-0533">Nickel</keyword>
<dbReference type="OrthoDB" id="9808275at2"/>
<evidence type="ECO:0000256" key="5">
    <source>
        <dbReference type="ARBA" id="ARBA00023211"/>
    </source>
</evidence>
<feature type="binding site" evidence="8">
    <location>
        <position position="107"/>
    </location>
    <ligand>
        <name>substrate</name>
    </ligand>
</feature>
<dbReference type="InterPro" id="IPR022616">
    <property type="entry name" value="Glyco_hydro_4_C"/>
</dbReference>
<comment type="caution">
    <text evidence="13">The sequence shown here is derived from an EMBL/GenBank/DDBJ whole genome shotgun (WGS) entry which is preliminary data.</text>
</comment>
<dbReference type="Pfam" id="PF02056">
    <property type="entry name" value="Glyco_hydro_4"/>
    <property type="match status" value="1"/>
</dbReference>
<feature type="active site" description="Proton donor" evidence="7">
    <location>
        <position position="183"/>
    </location>
</feature>
<evidence type="ECO:0000256" key="6">
    <source>
        <dbReference type="ARBA" id="ARBA00023295"/>
    </source>
</evidence>
<evidence type="ECO:0000256" key="4">
    <source>
        <dbReference type="ARBA" id="ARBA00023027"/>
    </source>
</evidence>
<dbReference type="PANTHER" id="PTHR32092">
    <property type="entry name" value="6-PHOSPHO-BETA-GLUCOSIDASE-RELATED"/>
    <property type="match status" value="1"/>
</dbReference>
<evidence type="ECO:0000256" key="1">
    <source>
        <dbReference type="ARBA" id="ARBA00010141"/>
    </source>
</evidence>
<evidence type="ECO:0000259" key="12">
    <source>
        <dbReference type="Pfam" id="PF11975"/>
    </source>
</evidence>
<keyword evidence="3 11" id="KW-0378">Hydrolase</keyword>
<accession>A0A5A5TH86</accession>
<feature type="domain" description="Glycosyl hydrolase family 4 C-terminal" evidence="12">
    <location>
        <begin position="211"/>
        <end position="426"/>
    </location>
</feature>
<dbReference type="EMBL" id="BIXY01000069">
    <property type="protein sequence ID" value="GCF10389.1"/>
    <property type="molecule type" value="Genomic_DNA"/>
</dbReference>
<reference evidence="13 14" key="1">
    <citation type="submission" date="2019-01" db="EMBL/GenBank/DDBJ databases">
        <title>Draft genome sequence of Dictyobacter sp. Uno17.</title>
        <authorList>
            <person name="Wang C.M."/>
            <person name="Zheng Y."/>
            <person name="Sakai Y."/>
            <person name="Abe K."/>
            <person name="Yokota A."/>
            <person name="Yabe S."/>
        </authorList>
    </citation>
    <scope>NUCLEOTIDE SEQUENCE [LARGE SCALE GENOMIC DNA]</scope>
    <source>
        <strain evidence="13 14">Uno17</strain>
    </source>
</reference>
<evidence type="ECO:0000256" key="3">
    <source>
        <dbReference type="ARBA" id="ARBA00022801"/>
    </source>
</evidence>
<feature type="binding site" evidence="9">
    <location>
        <position position="215"/>
    </location>
    <ligand>
        <name>Mn(2+)</name>
        <dbReference type="ChEBI" id="CHEBI:29035"/>
    </ligand>
</feature>
<name>A0A5A5TH86_9CHLR</name>
<evidence type="ECO:0000313" key="13">
    <source>
        <dbReference type="EMBL" id="GCF10389.1"/>
    </source>
</evidence>
<evidence type="ECO:0000256" key="9">
    <source>
        <dbReference type="PIRSR" id="PIRSR601088-3"/>
    </source>
</evidence>
<keyword evidence="9" id="KW-0170">Cobalt</keyword>
<dbReference type="GO" id="GO:0005975">
    <property type="term" value="P:carbohydrate metabolic process"/>
    <property type="evidence" value="ECO:0007669"/>
    <property type="project" value="InterPro"/>
</dbReference>
<dbReference type="SUPFAM" id="SSF51735">
    <property type="entry name" value="NAD(P)-binding Rossmann-fold domains"/>
    <property type="match status" value="1"/>
</dbReference>
<dbReference type="Gene3D" id="3.40.50.720">
    <property type="entry name" value="NAD(P)-binding Rossmann-like Domain"/>
    <property type="match status" value="1"/>
</dbReference>
<evidence type="ECO:0000256" key="8">
    <source>
        <dbReference type="PIRSR" id="PIRSR601088-2"/>
    </source>
</evidence>
<dbReference type="Pfam" id="PF11975">
    <property type="entry name" value="Glyco_hydro_4C"/>
    <property type="match status" value="1"/>
</dbReference>
<dbReference type="AlphaFoldDB" id="A0A5A5TH86"/>
<evidence type="ECO:0000256" key="2">
    <source>
        <dbReference type="ARBA" id="ARBA00022723"/>
    </source>
</evidence>
<organism evidence="13 14">
    <name type="scientific">Dictyobacter arantiisoli</name>
    <dbReference type="NCBI Taxonomy" id="2014874"/>
    <lineage>
        <taxon>Bacteria</taxon>
        <taxon>Bacillati</taxon>
        <taxon>Chloroflexota</taxon>
        <taxon>Ktedonobacteria</taxon>
        <taxon>Ktedonobacterales</taxon>
        <taxon>Dictyobacteraceae</taxon>
        <taxon>Dictyobacter</taxon>
    </lineage>
</organism>
<dbReference type="GO" id="GO:0004553">
    <property type="term" value="F:hydrolase activity, hydrolyzing O-glycosyl compounds"/>
    <property type="evidence" value="ECO:0007669"/>
    <property type="project" value="InterPro"/>
</dbReference>
<dbReference type="PRINTS" id="PR00732">
    <property type="entry name" value="GLHYDRLASE4"/>
</dbReference>
<dbReference type="GO" id="GO:0016616">
    <property type="term" value="F:oxidoreductase activity, acting on the CH-OH group of donors, NAD or NADP as acceptor"/>
    <property type="evidence" value="ECO:0007669"/>
    <property type="project" value="InterPro"/>
</dbReference>
<dbReference type="Gene3D" id="3.90.110.10">
    <property type="entry name" value="Lactate dehydrogenase/glycoside hydrolase, family 4, C-terminal"/>
    <property type="match status" value="1"/>
</dbReference>
<feature type="active site" description="Proton acceptor" evidence="7">
    <location>
        <position position="271"/>
    </location>
</feature>
<keyword evidence="5 9" id="KW-0464">Manganese</keyword>
<dbReference type="InterPro" id="IPR036291">
    <property type="entry name" value="NAD(P)-bd_dom_sf"/>
</dbReference>
<dbReference type="InterPro" id="IPR015955">
    <property type="entry name" value="Lactate_DH/Glyco_Ohase_4_C"/>
</dbReference>
<evidence type="ECO:0000256" key="10">
    <source>
        <dbReference type="PIRSR" id="PIRSR601088-4"/>
    </source>
</evidence>
<keyword evidence="6 11" id="KW-0326">Glycosidase</keyword>
<dbReference type="RefSeq" id="WP_149403275.1">
    <property type="nucleotide sequence ID" value="NZ_BIXY01000069.1"/>
</dbReference>
<comment type="similarity">
    <text evidence="1 11">Belongs to the glycosyl hydrolase 4 family.</text>
</comment>
<evidence type="ECO:0000313" key="14">
    <source>
        <dbReference type="Proteomes" id="UP000322530"/>
    </source>
</evidence>
<dbReference type="InterPro" id="IPR001088">
    <property type="entry name" value="Glyco_hydro_4"/>
</dbReference>
<dbReference type="Proteomes" id="UP000322530">
    <property type="component" value="Unassembled WGS sequence"/>
</dbReference>
<feature type="site" description="Increases basicity of active site Tyr" evidence="10">
    <location>
        <position position="123"/>
    </location>
</feature>